<dbReference type="CDD" id="cd06257">
    <property type="entry name" value="DnaJ"/>
    <property type="match status" value="1"/>
</dbReference>
<dbReference type="Pfam" id="PF00226">
    <property type="entry name" value="DnaJ"/>
    <property type="match status" value="1"/>
</dbReference>
<feature type="compositionally biased region" description="Basic and acidic residues" evidence="1">
    <location>
        <begin position="323"/>
        <end position="334"/>
    </location>
</feature>
<reference evidence="3" key="1">
    <citation type="journal article" date="2016" name="Nat. Genet.">
        <title>A high-quality carrot genome assembly provides new insights into carotenoid accumulation and asterid genome evolution.</title>
        <authorList>
            <person name="Iorizzo M."/>
            <person name="Ellison S."/>
            <person name="Senalik D."/>
            <person name="Zeng P."/>
            <person name="Satapoomin P."/>
            <person name="Huang J."/>
            <person name="Bowman M."/>
            <person name="Iovene M."/>
            <person name="Sanseverino W."/>
            <person name="Cavagnaro P."/>
            <person name="Yildiz M."/>
            <person name="Macko-Podgorni A."/>
            <person name="Moranska E."/>
            <person name="Grzebelus E."/>
            <person name="Grzebelus D."/>
            <person name="Ashrafi H."/>
            <person name="Zheng Z."/>
            <person name="Cheng S."/>
            <person name="Spooner D."/>
            <person name="Van Deynze A."/>
            <person name="Simon P."/>
        </authorList>
    </citation>
    <scope>NUCLEOTIDE SEQUENCE</scope>
    <source>
        <tissue evidence="3">Leaf</tissue>
    </source>
</reference>
<evidence type="ECO:0000256" key="1">
    <source>
        <dbReference type="SAM" id="MobiDB-lite"/>
    </source>
</evidence>
<sequence length="340" mass="38148">MVKETEYYDILGVSVDASATEIKKAYYVKARIVHPDKNPGDPKAARNFQELGEAYQILGDSEKRETYDKKGKSGVQGESMVDPSTVFGMLFGSDLFEDYIGQLALASMASVELEMESVVPEVRKMKVQEKMKAIQKEREEKLIKILKGRLQPYVAGNKDAFVNWATTEASHLSQAAFGEAMLHTIGYIYTRQGAREIGKGKRYMKVPFLAEWVRDKGHIIKSQVSAASGAVSLMQVQEEMKKLNQGENKEDMVSKTMQEKKDSMIQSLWKLNVVDIEATLSRVCQAVVKDTNVSKDIHRQRARAMKKLGTIFQGAKSTYSRENSLRHESDKPEDSSAASK</sequence>
<dbReference type="Pfam" id="PF14308">
    <property type="entry name" value="DnaJ-X"/>
    <property type="match status" value="1"/>
</dbReference>
<name>A0AAF0XTB7_DAUCS</name>
<organism evidence="3 4">
    <name type="scientific">Daucus carota subsp. sativus</name>
    <name type="common">Carrot</name>
    <dbReference type="NCBI Taxonomy" id="79200"/>
    <lineage>
        <taxon>Eukaryota</taxon>
        <taxon>Viridiplantae</taxon>
        <taxon>Streptophyta</taxon>
        <taxon>Embryophyta</taxon>
        <taxon>Tracheophyta</taxon>
        <taxon>Spermatophyta</taxon>
        <taxon>Magnoliopsida</taxon>
        <taxon>eudicotyledons</taxon>
        <taxon>Gunneridae</taxon>
        <taxon>Pentapetalae</taxon>
        <taxon>asterids</taxon>
        <taxon>campanulids</taxon>
        <taxon>Apiales</taxon>
        <taxon>Apiaceae</taxon>
        <taxon>Apioideae</taxon>
        <taxon>Scandiceae</taxon>
        <taxon>Daucinae</taxon>
        <taxon>Daucus</taxon>
        <taxon>Daucus sect. Daucus</taxon>
    </lineage>
</organism>
<feature type="region of interest" description="Disordered" evidence="1">
    <location>
        <begin position="318"/>
        <end position="340"/>
    </location>
</feature>
<dbReference type="SMART" id="SM00271">
    <property type="entry name" value="DnaJ"/>
    <property type="match status" value="1"/>
</dbReference>
<dbReference type="InterPro" id="IPR001623">
    <property type="entry name" value="DnaJ_domain"/>
</dbReference>
<proteinExistence type="predicted"/>
<dbReference type="SUPFAM" id="SSF46565">
    <property type="entry name" value="Chaperone J-domain"/>
    <property type="match status" value="1"/>
</dbReference>
<evidence type="ECO:0000259" key="2">
    <source>
        <dbReference type="PROSITE" id="PS50076"/>
    </source>
</evidence>
<dbReference type="PROSITE" id="PS00636">
    <property type="entry name" value="DNAJ_1"/>
    <property type="match status" value="1"/>
</dbReference>
<dbReference type="InterPro" id="IPR018253">
    <property type="entry name" value="DnaJ_domain_CS"/>
</dbReference>
<dbReference type="InterPro" id="IPR036869">
    <property type="entry name" value="J_dom_sf"/>
</dbReference>
<evidence type="ECO:0000313" key="4">
    <source>
        <dbReference type="Proteomes" id="UP000077755"/>
    </source>
</evidence>
<dbReference type="PRINTS" id="PR00625">
    <property type="entry name" value="JDOMAIN"/>
</dbReference>
<reference evidence="3" key="2">
    <citation type="submission" date="2022-03" db="EMBL/GenBank/DDBJ databases">
        <title>Draft title - Genomic analysis of global carrot germplasm unveils the trajectory of domestication and the origin of high carotenoid orange carrot.</title>
        <authorList>
            <person name="Iorizzo M."/>
            <person name="Ellison S."/>
            <person name="Senalik D."/>
            <person name="Macko-Podgorni A."/>
            <person name="Grzebelus D."/>
            <person name="Bostan H."/>
            <person name="Rolling W."/>
            <person name="Curaba J."/>
            <person name="Simon P."/>
        </authorList>
    </citation>
    <scope>NUCLEOTIDE SEQUENCE</scope>
    <source>
        <tissue evidence="3">Leaf</tissue>
    </source>
</reference>
<dbReference type="InterPro" id="IPR052423">
    <property type="entry name" value="EMIR"/>
</dbReference>
<dbReference type="EMBL" id="CP093351">
    <property type="protein sequence ID" value="WOH13770.1"/>
    <property type="molecule type" value="Genomic_DNA"/>
</dbReference>
<keyword evidence="4" id="KW-1185">Reference proteome</keyword>
<dbReference type="AlphaFoldDB" id="A0AAF0XTB7"/>
<dbReference type="PANTHER" id="PTHR44094:SF8">
    <property type="entry name" value="DNAJ HEAT SHOCK N-TERMINAL DOMAIN-CONTAINING PROTEIN-RELATED"/>
    <property type="match status" value="1"/>
</dbReference>
<feature type="domain" description="J" evidence="2">
    <location>
        <begin position="6"/>
        <end position="71"/>
    </location>
</feature>
<dbReference type="InterPro" id="IPR026894">
    <property type="entry name" value="DnaJ_X"/>
</dbReference>
<dbReference type="PANTHER" id="PTHR44094">
    <property type="entry name" value="DNAJ HEAT SHOCK N-TERMINAL DOMAIN-CONTAINING PROTEIN"/>
    <property type="match status" value="1"/>
</dbReference>
<dbReference type="PROSITE" id="PS50076">
    <property type="entry name" value="DNAJ_2"/>
    <property type="match status" value="1"/>
</dbReference>
<accession>A0AAF0XTB7</accession>
<protein>
    <recommendedName>
        <fullName evidence="2">J domain-containing protein</fullName>
    </recommendedName>
</protein>
<gene>
    <name evidence="3" type="ORF">DCAR_0933281</name>
</gene>
<dbReference type="Proteomes" id="UP000077755">
    <property type="component" value="Chromosome 9"/>
</dbReference>
<evidence type="ECO:0000313" key="3">
    <source>
        <dbReference type="EMBL" id="WOH13770.1"/>
    </source>
</evidence>
<dbReference type="Gene3D" id="1.10.287.110">
    <property type="entry name" value="DnaJ domain"/>
    <property type="match status" value="1"/>
</dbReference>